<proteinExistence type="predicted"/>
<dbReference type="PANTHER" id="PTHR11106">
    <property type="entry name" value="GANGLIOSIDE INDUCED DIFFERENTIATION ASSOCIATED PROTEIN 2-RELATED"/>
    <property type="match status" value="1"/>
</dbReference>
<sequence>MEVKINENRLVLMTGDITEQSTDAIVNAANGSLLGGGGVDGAIHRAAGKGLLEACKKIRSDRLDGNHLPTGEAVMTDGYHLPARHVIHTVGPIWRKGEDHQEEMLANCYSNSLRLADDEGLSSISFPSISTGVYGYPVEEASIVAIRTLVAYLGQCSFGEVRMVLFSKGDCQVYEHVVNQMKKELG</sequence>
<dbReference type="InterPro" id="IPR043472">
    <property type="entry name" value="Macro_dom-like"/>
</dbReference>
<dbReference type="InterPro" id="IPR002589">
    <property type="entry name" value="Macro_dom"/>
</dbReference>
<dbReference type="PANTHER" id="PTHR11106:SF27">
    <property type="entry name" value="MACRO DOMAIN-CONTAINING PROTEIN"/>
    <property type="match status" value="1"/>
</dbReference>
<dbReference type="SMART" id="SM00506">
    <property type="entry name" value="A1pp"/>
    <property type="match status" value="1"/>
</dbReference>
<dbReference type="RefSeq" id="WP_390273255.1">
    <property type="nucleotide sequence ID" value="NZ_JBHRSA010000046.1"/>
</dbReference>
<dbReference type="Pfam" id="PF01661">
    <property type="entry name" value="Macro"/>
    <property type="match status" value="1"/>
</dbReference>
<dbReference type="PROSITE" id="PS51154">
    <property type="entry name" value="MACRO"/>
    <property type="match status" value="1"/>
</dbReference>
<dbReference type="EMBL" id="JBHRSA010000046">
    <property type="protein sequence ID" value="MFC3041134.1"/>
    <property type="molecule type" value="Genomic_DNA"/>
</dbReference>
<dbReference type="EC" id="3.1.1.106" evidence="2"/>
<keyword evidence="2" id="KW-0378">Hydrolase</keyword>
<comment type="caution">
    <text evidence="2">The sequence shown here is derived from an EMBL/GenBank/DDBJ whole genome shotgun (WGS) entry which is preliminary data.</text>
</comment>
<evidence type="ECO:0000259" key="1">
    <source>
        <dbReference type="PROSITE" id="PS51154"/>
    </source>
</evidence>
<gene>
    <name evidence="2" type="ORF">ACFOGI_12875</name>
</gene>
<evidence type="ECO:0000313" key="3">
    <source>
        <dbReference type="Proteomes" id="UP001595279"/>
    </source>
</evidence>
<dbReference type="GO" id="GO:0061463">
    <property type="term" value="F:O-acetyl-ADP-ribose deacetylase activity"/>
    <property type="evidence" value="ECO:0007669"/>
    <property type="project" value="UniProtKB-EC"/>
</dbReference>
<dbReference type="SUPFAM" id="SSF52949">
    <property type="entry name" value="Macro domain-like"/>
    <property type="match status" value="1"/>
</dbReference>
<evidence type="ECO:0000313" key="2">
    <source>
        <dbReference type="EMBL" id="MFC3041134.1"/>
    </source>
</evidence>
<dbReference type="Proteomes" id="UP001595279">
    <property type="component" value="Unassembled WGS sequence"/>
</dbReference>
<dbReference type="NCBIfam" id="NF001664">
    <property type="entry name" value="PRK00431.1-6"/>
    <property type="match status" value="1"/>
</dbReference>
<protein>
    <submittedName>
        <fullName evidence="2">O-acetyl-ADP-ribose deacetylase</fullName>
        <ecNumber evidence="2">3.1.1.106</ecNumber>
    </submittedName>
</protein>
<dbReference type="CDD" id="cd02908">
    <property type="entry name" value="Macro_OAADPr_deacetylase"/>
    <property type="match status" value="1"/>
</dbReference>
<reference evidence="3" key="1">
    <citation type="journal article" date="2019" name="Int. J. Syst. Evol. Microbiol.">
        <title>The Global Catalogue of Microorganisms (GCM) 10K type strain sequencing project: providing services to taxonomists for standard genome sequencing and annotation.</title>
        <authorList>
            <consortium name="The Broad Institute Genomics Platform"/>
            <consortium name="The Broad Institute Genome Sequencing Center for Infectious Disease"/>
            <person name="Wu L."/>
            <person name="Ma J."/>
        </authorList>
    </citation>
    <scope>NUCLEOTIDE SEQUENCE [LARGE SCALE GENOMIC DNA]</scope>
    <source>
        <strain evidence="3">KCTC 13128</strain>
    </source>
</reference>
<dbReference type="Gene3D" id="3.40.220.10">
    <property type="entry name" value="Leucine Aminopeptidase, subunit E, domain 1"/>
    <property type="match status" value="1"/>
</dbReference>
<name>A0ABV7CXD0_9BACI</name>
<organism evidence="2 3">
    <name type="scientific">Virgibacillus xinjiangensis</name>
    <dbReference type="NCBI Taxonomy" id="393090"/>
    <lineage>
        <taxon>Bacteria</taxon>
        <taxon>Bacillati</taxon>
        <taxon>Bacillota</taxon>
        <taxon>Bacilli</taxon>
        <taxon>Bacillales</taxon>
        <taxon>Bacillaceae</taxon>
        <taxon>Virgibacillus</taxon>
    </lineage>
</organism>
<accession>A0ABV7CXD0</accession>
<keyword evidence="3" id="KW-1185">Reference proteome</keyword>
<feature type="domain" description="Macro" evidence="1">
    <location>
        <begin position="1"/>
        <end position="182"/>
    </location>
</feature>